<reference evidence="7 8" key="1">
    <citation type="journal article" date="2015" name="Stand. Genomic Sci.">
        <title>Genomic Encyclopedia of Bacterial and Archaeal Type Strains, Phase III: the genomes of soil and plant-associated and newly described type strains.</title>
        <authorList>
            <person name="Whitman W.B."/>
            <person name="Woyke T."/>
            <person name="Klenk H.P."/>
            <person name="Zhou Y."/>
            <person name="Lilburn T.G."/>
            <person name="Beck B.J."/>
            <person name="De Vos P."/>
            <person name="Vandamme P."/>
            <person name="Eisen J.A."/>
            <person name="Garrity G."/>
            <person name="Hugenholtz P."/>
            <person name="Kyrpides N.C."/>
        </authorList>
    </citation>
    <scope>NUCLEOTIDE SEQUENCE [LARGE SCALE GENOMIC DNA]</scope>
    <source>
        <strain evidence="7 8">S2T63</strain>
    </source>
</reference>
<dbReference type="SUPFAM" id="SSF48498">
    <property type="entry name" value="Tetracyclin repressor-like, C-terminal domain"/>
    <property type="match status" value="1"/>
</dbReference>
<dbReference type="InterPro" id="IPR001647">
    <property type="entry name" value="HTH_TetR"/>
</dbReference>
<sequence>MRRSAGQRRAEVAAAARELALEQGLSGVTLRAVAARMRVASGLVAHYEPSMDELTARTFTVIVTDELAELRALTDAAPDPTAAVRMLLSLLLDGTHDAVTRVWVQSWGLGGEVLGAAVRAAMDDWEGYLESLVAAGVSMGRFRVADPRAVAVQILGMIDGLNAHALVRWRDTGERRTLMALAVEAMLGLERGELTG</sequence>
<dbReference type="Pfam" id="PF00440">
    <property type="entry name" value="TetR_N"/>
    <property type="match status" value="1"/>
</dbReference>
<dbReference type="EMBL" id="RCDB01000001">
    <property type="protein sequence ID" value="RLK52080.1"/>
    <property type="molecule type" value="Genomic_DNA"/>
</dbReference>
<feature type="domain" description="BetI-type transcriptional repressor C-terminal" evidence="6">
    <location>
        <begin position="84"/>
        <end position="175"/>
    </location>
</feature>
<evidence type="ECO:0000259" key="6">
    <source>
        <dbReference type="Pfam" id="PF13977"/>
    </source>
</evidence>
<dbReference type="PANTHER" id="PTHR30055:SF234">
    <property type="entry name" value="HTH-TYPE TRANSCRIPTIONAL REGULATOR BETI"/>
    <property type="match status" value="1"/>
</dbReference>
<keyword evidence="1" id="KW-0678">Repressor</keyword>
<dbReference type="SUPFAM" id="SSF46689">
    <property type="entry name" value="Homeodomain-like"/>
    <property type="match status" value="1"/>
</dbReference>
<dbReference type="Proteomes" id="UP000273158">
    <property type="component" value="Unassembled WGS sequence"/>
</dbReference>
<evidence type="ECO:0000256" key="1">
    <source>
        <dbReference type="ARBA" id="ARBA00022491"/>
    </source>
</evidence>
<name>A0A498CFA8_9MICO</name>
<dbReference type="InterPro" id="IPR050109">
    <property type="entry name" value="HTH-type_TetR-like_transc_reg"/>
</dbReference>
<protein>
    <submittedName>
        <fullName evidence="7">TetR family transcriptional regulator</fullName>
    </submittedName>
</protein>
<comment type="caution">
    <text evidence="7">The sequence shown here is derived from an EMBL/GenBank/DDBJ whole genome shotgun (WGS) entry which is preliminary data.</text>
</comment>
<keyword evidence="3" id="KW-0238">DNA-binding</keyword>
<evidence type="ECO:0000256" key="3">
    <source>
        <dbReference type="ARBA" id="ARBA00023125"/>
    </source>
</evidence>
<dbReference type="PANTHER" id="PTHR30055">
    <property type="entry name" value="HTH-TYPE TRANSCRIPTIONAL REGULATOR RUTR"/>
    <property type="match status" value="1"/>
</dbReference>
<keyword evidence="4" id="KW-0804">Transcription</keyword>
<evidence type="ECO:0000259" key="5">
    <source>
        <dbReference type="Pfam" id="PF00440"/>
    </source>
</evidence>
<dbReference type="AlphaFoldDB" id="A0A498CFA8"/>
<dbReference type="GO" id="GO:0000976">
    <property type="term" value="F:transcription cis-regulatory region binding"/>
    <property type="evidence" value="ECO:0007669"/>
    <property type="project" value="TreeGrafter"/>
</dbReference>
<dbReference type="InterPro" id="IPR036271">
    <property type="entry name" value="Tet_transcr_reg_TetR-rel_C_sf"/>
</dbReference>
<keyword evidence="2" id="KW-0805">Transcription regulation</keyword>
<dbReference type="Pfam" id="PF13977">
    <property type="entry name" value="TetR_C_6"/>
    <property type="match status" value="1"/>
</dbReference>
<evidence type="ECO:0000313" key="8">
    <source>
        <dbReference type="Proteomes" id="UP000273158"/>
    </source>
</evidence>
<dbReference type="InterPro" id="IPR039538">
    <property type="entry name" value="BetI_C"/>
</dbReference>
<organism evidence="7 8">
    <name type="scientific">Microbacterium telephonicum</name>
    <dbReference type="NCBI Taxonomy" id="1714841"/>
    <lineage>
        <taxon>Bacteria</taxon>
        <taxon>Bacillati</taxon>
        <taxon>Actinomycetota</taxon>
        <taxon>Actinomycetes</taxon>
        <taxon>Micrococcales</taxon>
        <taxon>Microbacteriaceae</taxon>
        <taxon>Microbacterium</taxon>
    </lineage>
</organism>
<gene>
    <name evidence="7" type="ORF">C7474_0006</name>
</gene>
<dbReference type="InterPro" id="IPR009057">
    <property type="entry name" value="Homeodomain-like_sf"/>
</dbReference>
<evidence type="ECO:0000256" key="2">
    <source>
        <dbReference type="ARBA" id="ARBA00023015"/>
    </source>
</evidence>
<evidence type="ECO:0000256" key="4">
    <source>
        <dbReference type="ARBA" id="ARBA00023163"/>
    </source>
</evidence>
<keyword evidence="8" id="KW-1185">Reference proteome</keyword>
<dbReference type="Gene3D" id="1.10.357.10">
    <property type="entry name" value="Tetracycline Repressor, domain 2"/>
    <property type="match status" value="1"/>
</dbReference>
<accession>A0A498CFA8</accession>
<feature type="domain" description="HTH tetR-type" evidence="5">
    <location>
        <begin position="14"/>
        <end position="55"/>
    </location>
</feature>
<dbReference type="OrthoDB" id="4548508at2"/>
<dbReference type="GO" id="GO:0003700">
    <property type="term" value="F:DNA-binding transcription factor activity"/>
    <property type="evidence" value="ECO:0007669"/>
    <property type="project" value="TreeGrafter"/>
</dbReference>
<proteinExistence type="predicted"/>
<evidence type="ECO:0000313" key="7">
    <source>
        <dbReference type="EMBL" id="RLK52080.1"/>
    </source>
</evidence>